<evidence type="ECO:0000256" key="2">
    <source>
        <dbReference type="SAM" id="Phobius"/>
    </source>
</evidence>
<feature type="compositionally biased region" description="Low complexity" evidence="1">
    <location>
        <begin position="102"/>
        <end position="116"/>
    </location>
</feature>
<name>A0ABX2EJR9_9BURK</name>
<evidence type="ECO:0000256" key="3">
    <source>
        <dbReference type="SAM" id="SignalP"/>
    </source>
</evidence>
<feature type="transmembrane region" description="Helical" evidence="2">
    <location>
        <begin position="63"/>
        <end position="83"/>
    </location>
</feature>
<reference evidence="4 5" key="1">
    <citation type="submission" date="2020-05" db="EMBL/GenBank/DDBJ databases">
        <title>Aquincola sp. isolate from soil.</title>
        <authorList>
            <person name="Han J."/>
            <person name="Kim D.-U."/>
        </authorList>
    </citation>
    <scope>NUCLEOTIDE SEQUENCE [LARGE SCALE GENOMIC DNA]</scope>
    <source>
        <strain evidence="4 5">S2</strain>
    </source>
</reference>
<feature type="region of interest" description="Disordered" evidence="1">
    <location>
        <begin position="101"/>
        <end position="134"/>
    </location>
</feature>
<organism evidence="4 5">
    <name type="scientific">Pseudaquabacterium terrae</name>
    <dbReference type="NCBI Taxonomy" id="2732868"/>
    <lineage>
        <taxon>Bacteria</taxon>
        <taxon>Pseudomonadati</taxon>
        <taxon>Pseudomonadota</taxon>
        <taxon>Betaproteobacteria</taxon>
        <taxon>Burkholderiales</taxon>
        <taxon>Sphaerotilaceae</taxon>
        <taxon>Pseudaquabacterium</taxon>
    </lineage>
</organism>
<keyword evidence="2" id="KW-0472">Membrane</keyword>
<dbReference type="Proteomes" id="UP000737171">
    <property type="component" value="Unassembled WGS sequence"/>
</dbReference>
<accession>A0ABX2EJR9</accession>
<sequence length="182" mass="20005">MTHLLRGLAWLLAGLLVSTGAFAGGGHGGHRHGHHGHWHGHRHHSIGLQWHIGYPYYPYRYGWYAHTLPAVYTAVVIGGITYYHAQGVYYRVRDDGAYDIVPAPTQEPAQPAPARQYTYPRQGQSSAQQASDDYECHRWAASQSGFDPSASATGQGSGDAARRADYARARSACLEGRGYTVR</sequence>
<protein>
    <recommendedName>
        <fullName evidence="6">Glycine zipper family protein</fullName>
    </recommendedName>
</protein>
<dbReference type="EMBL" id="JABRWJ010000005">
    <property type="protein sequence ID" value="NRF68830.1"/>
    <property type="molecule type" value="Genomic_DNA"/>
</dbReference>
<feature type="chain" id="PRO_5045932677" description="Glycine zipper family protein" evidence="3">
    <location>
        <begin position="24"/>
        <end position="182"/>
    </location>
</feature>
<evidence type="ECO:0000313" key="5">
    <source>
        <dbReference type="Proteomes" id="UP000737171"/>
    </source>
</evidence>
<keyword evidence="3" id="KW-0732">Signal</keyword>
<dbReference type="RefSeq" id="WP_173124918.1">
    <property type="nucleotide sequence ID" value="NZ_JABRWJ010000005.1"/>
</dbReference>
<gene>
    <name evidence="4" type="ORF">HLB44_17700</name>
</gene>
<feature type="signal peptide" evidence="3">
    <location>
        <begin position="1"/>
        <end position="23"/>
    </location>
</feature>
<evidence type="ECO:0000313" key="4">
    <source>
        <dbReference type="EMBL" id="NRF68830.1"/>
    </source>
</evidence>
<proteinExistence type="predicted"/>
<comment type="caution">
    <text evidence="4">The sequence shown here is derived from an EMBL/GenBank/DDBJ whole genome shotgun (WGS) entry which is preliminary data.</text>
</comment>
<evidence type="ECO:0008006" key="6">
    <source>
        <dbReference type="Google" id="ProtNLM"/>
    </source>
</evidence>
<keyword evidence="2" id="KW-1133">Transmembrane helix</keyword>
<keyword evidence="2" id="KW-0812">Transmembrane</keyword>
<evidence type="ECO:0000256" key="1">
    <source>
        <dbReference type="SAM" id="MobiDB-lite"/>
    </source>
</evidence>
<keyword evidence="5" id="KW-1185">Reference proteome</keyword>